<dbReference type="InterPro" id="IPR036291">
    <property type="entry name" value="NAD(P)-bd_dom_sf"/>
</dbReference>
<keyword evidence="6" id="KW-1185">Reference proteome</keyword>
<protein>
    <submittedName>
        <fullName evidence="5">Hydroxyacid dehydrogenase</fullName>
    </submittedName>
</protein>
<accession>A0A7J5BSM4</accession>
<dbReference type="GO" id="GO:0051287">
    <property type="term" value="F:NAD binding"/>
    <property type="evidence" value="ECO:0007669"/>
    <property type="project" value="InterPro"/>
</dbReference>
<dbReference type="PANTHER" id="PTHR10996">
    <property type="entry name" value="2-HYDROXYACID DEHYDROGENASE-RELATED"/>
    <property type="match status" value="1"/>
</dbReference>
<evidence type="ECO:0000256" key="3">
    <source>
        <dbReference type="SAM" id="MobiDB-lite"/>
    </source>
</evidence>
<dbReference type="InterPro" id="IPR050223">
    <property type="entry name" value="D-isomer_2-hydroxyacid_DH"/>
</dbReference>
<feature type="domain" description="D-isomer specific 2-hydroxyacid dehydrogenase NAD-binding" evidence="4">
    <location>
        <begin position="133"/>
        <end position="298"/>
    </location>
</feature>
<evidence type="ECO:0000259" key="4">
    <source>
        <dbReference type="Pfam" id="PF02826"/>
    </source>
</evidence>
<dbReference type="Proteomes" id="UP000467240">
    <property type="component" value="Unassembled WGS sequence"/>
</dbReference>
<dbReference type="CDD" id="cd12159">
    <property type="entry name" value="2-Hacid_dh_2"/>
    <property type="match status" value="1"/>
</dbReference>
<dbReference type="InterPro" id="IPR029753">
    <property type="entry name" value="D-isomer_DH_CS"/>
</dbReference>
<name>A0A7J5BSM4_9MICO</name>
<organism evidence="5 6">
    <name type="scientific">Pseudoclavibacter chungangensis</name>
    <dbReference type="NCBI Taxonomy" id="587635"/>
    <lineage>
        <taxon>Bacteria</taxon>
        <taxon>Bacillati</taxon>
        <taxon>Actinomycetota</taxon>
        <taxon>Actinomycetes</taxon>
        <taxon>Micrococcales</taxon>
        <taxon>Microbacteriaceae</taxon>
        <taxon>Pseudoclavibacter</taxon>
    </lineage>
</organism>
<dbReference type="Pfam" id="PF02826">
    <property type="entry name" value="2-Hacid_dh_C"/>
    <property type="match status" value="1"/>
</dbReference>
<sequence length="335" mass="34729">MTEQQDRPPLRPRLASAPVVLPPERRPEPGGISIIPDTEREAFADAVTGAGGEVVPLGDRTRGIVCLDNDDVDGLLAALKANPAVSWVQLPFAGIDTFAASLVPFAERGVVFTSAKGAYAQPVAEHALALTLATLRSLPDRARATSWGPKAGITLYGAEVVIVGAGGIALELIELLRPFGCRTTIVRHSAEPVASADRTVQDDRLDEVLATADVVVLAAAATAETRGLIGAAQFAAMPETAVLVNIGRGPLVDTDALVAALDAGAIYGAGIDVTDPQPLPDGHPLYSHARSIVTPHSADTPDMVRPLLRERVAENVTAFLGGGGFVGLADPARGY</sequence>
<dbReference type="Gene3D" id="3.40.50.720">
    <property type="entry name" value="NAD(P)-binding Rossmann-like Domain"/>
    <property type="match status" value="2"/>
</dbReference>
<reference evidence="5 6" key="1">
    <citation type="submission" date="2019-09" db="EMBL/GenBank/DDBJ databases">
        <title>Phylogeny of genus Pseudoclavibacter and closely related genus.</title>
        <authorList>
            <person name="Li Y."/>
        </authorList>
    </citation>
    <scope>NUCLEOTIDE SEQUENCE [LARGE SCALE GENOMIC DNA]</scope>
    <source>
        <strain evidence="5 6">DSM 23821</strain>
    </source>
</reference>
<evidence type="ECO:0000256" key="2">
    <source>
        <dbReference type="ARBA" id="ARBA00023027"/>
    </source>
</evidence>
<feature type="region of interest" description="Disordered" evidence="3">
    <location>
        <begin position="1"/>
        <end position="31"/>
    </location>
</feature>
<dbReference type="AlphaFoldDB" id="A0A7J5BSM4"/>
<dbReference type="OrthoDB" id="4324715at2"/>
<dbReference type="GO" id="GO:0030267">
    <property type="term" value="F:glyoxylate reductase (NADPH) activity"/>
    <property type="evidence" value="ECO:0007669"/>
    <property type="project" value="TreeGrafter"/>
</dbReference>
<dbReference type="EMBL" id="WBJZ01000009">
    <property type="protein sequence ID" value="KAB1657246.1"/>
    <property type="molecule type" value="Genomic_DNA"/>
</dbReference>
<dbReference type="InterPro" id="IPR006140">
    <property type="entry name" value="D-isomer_DH_NAD-bd"/>
</dbReference>
<evidence type="ECO:0000256" key="1">
    <source>
        <dbReference type="ARBA" id="ARBA00023002"/>
    </source>
</evidence>
<keyword evidence="1" id="KW-0560">Oxidoreductase</keyword>
<dbReference type="RefSeq" id="WP_158040412.1">
    <property type="nucleotide sequence ID" value="NZ_JACCFV010000001.1"/>
</dbReference>
<gene>
    <name evidence="5" type="ORF">F8O01_08345</name>
</gene>
<dbReference type="GO" id="GO:0016618">
    <property type="term" value="F:hydroxypyruvate reductase [NAD(P)H] activity"/>
    <property type="evidence" value="ECO:0007669"/>
    <property type="project" value="TreeGrafter"/>
</dbReference>
<dbReference type="PANTHER" id="PTHR10996:SF178">
    <property type="entry name" value="2-HYDROXYACID DEHYDROGENASE YGL185C-RELATED"/>
    <property type="match status" value="1"/>
</dbReference>
<dbReference type="PROSITE" id="PS00671">
    <property type="entry name" value="D_2_HYDROXYACID_DH_3"/>
    <property type="match status" value="1"/>
</dbReference>
<dbReference type="PRINTS" id="PR00411">
    <property type="entry name" value="PNDRDTASEI"/>
</dbReference>
<dbReference type="SUPFAM" id="SSF52283">
    <property type="entry name" value="Formate/glycerate dehydrogenase catalytic domain-like"/>
    <property type="match status" value="1"/>
</dbReference>
<dbReference type="SUPFAM" id="SSF51735">
    <property type="entry name" value="NAD(P)-binding Rossmann-fold domains"/>
    <property type="match status" value="1"/>
</dbReference>
<evidence type="ECO:0000313" key="6">
    <source>
        <dbReference type="Proteomes" id="UP000467240"/>
    </source>
</evidence>
<proteinExistence type="predicted"/>
<keyword evidence="2" id="KW-0520">NAD</keyword>
<dbReference type="GO" id="GO:0005829">
    <property type="term" value="C:cytosol"/>
    <property type="evidence" value="ECO:0007669"/>
    <property type="project" value="TreeGrafter"/>
</dbReference>
<comment type="caution">
    <text evidence="5">The sequence shown here is derived from an EMBL/GenBank/DDBJ whole genome shotgun (WGS) entry which is preliminary data.</text>
</comment>
<evidence type="ECO:0000313" key="5">
    <source>
        <dbReference type="EMBL" id="KAB1657246.1"/>
    </source>
</evidence>